<keyword evidence="1" id="KW-0472">Membrane</keyword>
<evidence type="ECO:0000313" key="3">
    <source>
        <dbReference type="EMBL" id="MDC4182267.1"/>
    </source>
</evidence>
<dbReference type="EMBL" id="JAJHZM010000018">
    <property type="protein sequence ID" value="MDC4182267.1"/>
    <property type="molecule type" value="Genomic_DNA"/>
</dbReference>
<dbReference type="Proteomes" id="UP001216384">
    <property type="component" value="Unassembled WGS sequence"/>
</dbReference>
<dbReference type="PROSITE" id="PS50008">
    <property type="entry name" value="PIPLC_Y_DOMAIN"/>
    <property type="match status" value="1"/>
</dbReference>
<name>A0AAW6HS69_9MOLU</name>
<dbReference type="GO" id="GO:0035556">
    <property type="term" value="P:intracellular signal transduction"/>
    <property type="evidence" value="ECO:0007669"/>
    <property type="project" value="InterPro"/>
</dbReference>
<evidence type="ECO:0000259" key="2">
    <source>
        <dbReference type="PROSITE" id="PS50008"/>
    </source>
</evidence>
<organism evidence="4 5">
    <name type="scientific">Mycoplasma bradburyae</name>
    <dbReference type="NCBI Taxonomy" id="2963128"/>
    <lineage>
        <taxon>Bacteria</taxon>
        <taxon>Bacillati</taxon>
        <taxon>Mycoplasmatota</taxon>
        <taxon>Mollicutes</taxon>
        <taxon>Mycoplasmataceae</taxon>
        <taxon>Mycoplasma</taxon>
    </lineage>
</organism>
<proteinExistence type="predicted"/>
<evidence type="ECO:0000313" key="5">
    <source>
        <dbReference type="Proteomes" id="UP001216384"/>
    </source>
</evidence>
<comment type="caution">
    <text evidence="4">The sequence shown here is derived from an EMBL/GenBank/DDBJ whole genome shotgun (WGS) entry which is preliminary data.</text>
</comment>
<accession>A0AAW6HS69</accession>
<feature type="transmembrane region" description="Helical" evidence="1">
    <location>
        <begin position="551"/>
        <end position="577"/>
    </location>
</feature>
<dbReference type="AlphaFoldDB" id="A0AAW6HS69"/>
<evidence type="ECO:0000313" key="6">
    <source>
        <dbReference type="Proteomes" id="UP001220940"/>
    </source>
</evidence>
<gene>
    <name evidence="3" type="ORF">LNO68_03675</name>
    <name evidence="4" type="ORF">LNO71_02100</name>
</gene>
<sequence>MDLIKKNKDKNSFNLDIKNIVNFNIQKINKSFLDSNLFNASSQKISKNNYKLLKANNEEFFDVQSLLNEESIGDIINFSLKKINSIIGTNNLNHFDVIRHDEYGEAFYVNITNINNDFEIEANQSQDLRFVFELYVKDYSYLNQYCDKIQINLMFDEINKIISGNFVFFKQAIEVNFEDFIKNVYRNYFIKNFIKEHFMENSLRSQVRLFEDLSINKQDDSIYLSSKFKNQFVSTIKSLDENNDLGVDYEEFFYAINILNMIILMIYEDLKAFFQSNKPISFLDFIQRKTNLSNVKTNAHAELDFLNLFNYVNSKYFFNHELDLQQEDVDNLEDALDLINEFYDLYQFEEKSLSDQILNFELSLSDKKLDKYETIVLLLMYPEIFGLDNKNYINTKFDQLLSSVSNFKISDQVDYQKKHDLVLCELNQNYECFINQNKDFLIIKSYFENLNLFEIYNWALIYENLYEAKYLSISNKFYKLKNTQPQIMRELLNELNQLKYYTIKQIYGLGNIEVVINKLLKYNDFNDTINQFIKTINRDDQMYGKSKERKYLLLGIITAFLFGLMDFLTTIFSILPVTQENVEVSIKNIPSLIVIGAGSLLATILLIILTISFFKRHSSRSNKTGH</sequence>
<dbReference type="Proteomes" id="UP001220940">
    <property type="component" value="Unassembled WGS sequence"/>
</dbReference>
<evidence type="ECO:0000256" key="1">
    <source>
        <dbReference type="SAM" id="Phobius"/>
    </source>
</evidence>
<dbReference type="GO" id="GO:0006629">
    <property type="term" value="P:lipid metabolic process"/>
    <property type="evidence" value="ECO:0007669"/>
    <property type="project" value="InterPro"/>
</dbReference>
<dbReference type="RefSeq" id="WP_255035029.1">
    <property type="nucleotide sequence ID" value="NZ_CP101414.1"/>
</dbReference>
<dbReference type="InterPro" id="IPR054979">
    <property type="entry name" value="MPN337"/>
</dbReference>
<keyword evidence="1" id="KW-1133">Transmembrane helix</keyword>
<keyword evidence="1" id="KW-0812">Transmembrane</keyword>
<reference evidence="4 6" key="1">
    <citation type="submission" date="2021-11" db="EMBL/GenBank/DDBJ databases">
        <title>Description of Mycoplasma bradburyaesp. nov.from sea birds: a tribute to a great mycoplasmologist.</title>
        <authorList>
            <person name="Ramirez A.S."/>
            <person name="Poveda C."/>
            <person name="Suarez-Perez A."/>
            <person name="Rosales R.S."/>
            <person name="Dijkman R."/>
            <person name="Feberwee A."/>
            <person name="Spergser J."/>
            <person name="Szostak M.P."/>
            <person name="Ressel L."/>
            <person name="Calabuig P."/>
            <person name="Catania S."/>
            <person name="Gobbo F."/>
            <person name="Timofte D."/>
            <person name="Poveda J.B."/>
        </authorList>
    </citation>
    <scope>NUCLEOTIDE SEQUENCE</scope>
    <source>
        <strain evidence="3 6">T158</strain>
        <strain evidence="4">T264</strain>
    </source>
</reference>
<dbReference type="GO" id="GO:0004435">
    <property type="term" value="F:phosphatidylinositol-4,5-bisphosphate phospholipase C activity"/>
    <property type="evidence" value="ECO:0007669"/>
    <property type="project" value="InterPro"/>
</dbReference>
<evidence type="ECO:0000313" key="4">
    <source>
        <dbReference type="EMBL" id="MDC4183433.1"/>
    </source>
</evidence>
<dbReference type="InterPro" id="IPR001711">
    <property type="entry name" value="PLipase_C_Pinositol-sp_Y"/>
</dbReference>
<dbReference type="NCBIfam" id="NF045749">
    <property type="entry name" value="MPN337"/>
    <property type="match status" value="1"/>
</dbReference>
<feature type="transmembrane region" description="Helical" evidence="1">
    <location>
        <begin position="589"/>
        <end position="614"/>
    </location>
</feature>
<keyword evidence="6" id="KW-1185">Reference proteome</keyword>
<protein>
    <recommendedName>
        <fullName evidence="2">PI-PLC Y-box domain-containing protein</fullName>
    </recommendedName>
</protein>
<dbReference type="EMBL" id="JAJHZP010000013">
    <property type="protein sequence ID" value="MDC4183433.1"/>
    <property type="molecule type" value="Genomic_DNA"/>
</dbReference>
<feature type="domain" description="PI-PLC Y-box" evidence="2">
    <location>
        <begin position="307"/>
        <end position="392"/>
    </location>
</feature>